<feature type="domain" description="Major facilitator superfamily (MFS) profile" evidence="5">
    <location>
        <begin position="5"/>
        <end position="401"/>
    </location>
</feature>
<dbReference type="Gene3D" id="1.20.1250.20">
    <property type="entry name" value="MFS general substrate transporter like domains"/>
    <property type="match status" value="2"/>
</dbReference>
<feature type="transmembrane region" description="Helical" evidence="4">
    <location>
        <begin position="133"/>
        <end position="154"/>
    </location>
</feature>
<feature type="transmembrane region" description="Helical" evidence="4">
    <location>
        <begin position="344"/>
        <end position="368"/>
    </location>
</feature>
<dbReference type="Proteomes" id="UP000285310">
    <property type="component" value="Unassembled WGS sequence"/>
</dbReference>
<dbReference type="AlphaFoldDB" id="A0A423PGU5"/>
<evidence type="ECO:0000256" key="2">
    <source>
        <dbReference type="ARBA" id="ARBA00022989"/>
    </source>
</evidence>
<feature type="transmembrane region" description="Helical" evidence="4">
    <location>
        <begin position="100"/>
        <end position="126"/>
    </location>
</feature>
<evidence type="ECO:0000259" key="5">
    <source>
        <dbReference type="PROSITE" id="PS50850"/>
    </source>
</evidence>
<reference evidence="6 7" key="1">
    <citation type="submission" date="2013-10" db="EMBL/GenBank/DDBJ databases">
        <title>Salinisphaera japonica YTM-1 Genome Sequencing.</title>
        <authorList>
            <person name="Lai Q."/>
            <person name="Li C."/>
            <person name="Shao Z."/>
        </authorList>
    </citation>
    <scope>NUCLEOTIDE SEQUENCE [LARGE SCALE GENOMIC DNA]</scope>
    <source>
        <strain evidence="6 7">YTM-1</strain>
    </source>
</reference>
<feature type="transmembrane region" description="Helical" evidence="4">
    <location>
        <begin position="45"/>
        <end position="68"/>
    </location>
</feature>
<keyword evidence="7" id="KW-1185">Reference proteome</keyword>
<evidence type="ECO:0000256" key="4">
    <source>
        <dbReference type="SAM" id="Phobius"/>
    </source>
</evidence>
<dbReference type="PANTHER" id="PTHR23537">
    <property type="match status" value="1"/>
</dbReference>
<proteinExistence type="predicted"/>
<evidence type="ECO:0000313" key="6">
    <source>
        <dbReference type="EMBL" id="ROO24785.1"/>
    </source>
</evidence>
<accession>A0A423PGU5</accession>
<dbReference type="InterPro" id="IPR010645">
    <property type="entry name" value="MFS_4"/>
</dbReference>
<feature type="transmembrane region" description="Helical" evidence="4">
    <location>
        <begin position="374"/>
        <end position="396"/>
    </location>
</feature>
<gene>
    <name evidence="6" type="ORF">SAJA_13885</name>
</gene>
<dbReference type="Pfam" id="PF07690">
    <property type="entry name" value="MFS_1"/>
    <property type="match status" value="1"/>
</dbReference>
<evidence type="ECO:0000313" key="7">
    <source>
        <dbReference type="Proteomes" id="UP000285310"/>
    </source>
</evidence>
<dbReference type="InterPro" id="IPR036259">
    <property type="entry name" value="MFS_trans_sf"/>
</dbReference>
<dbReference type="EMBL" id="AYKG01000057">
    <property type="protein sequence ID" value="ROO24785.1"/>
    <property type="molecule type" value="Genomic_DNA"/>
</dbReference>
<dbReference type="InterPro" id="IPR020846">
    <property type="entry name" value="MFS_dom"/>
</dbReference>
<keyword evidence="2 4" id="KW-1133">Transmembrane helix</keyword>
<dbReference type="PROSITE" id="PS50850">
    <property type="entry name" value="MFS"/>
    <property type="match status" value="1"/>
</dbReference>
<organism evidence="6 7">
    <name type="scientific">Salinisphaera japonica YTM-1</name>
    <dbReference type="NCBI Taxonomy" id="1209778"/>
    <lineage>
        <taxon>Bacteria</taxon>
        <taxon>Pseudomonadati</taxon>
        <taxon>Pseudomonadota</taxon>
        <taxon>Gammaproteobacteria</taxon>
        <taxon>Salinisphaerales</taxon>
        <taxon>Salinisphaeraceae</taxon>
        <taxon>Salinisphaera</taxon>
    </lineage>
</organism>
<feature type="transmembrane region" description="Helical" evidence="4">
    <location>
        <begin position="221"/>
        <end position="248"/>
    </location>
</feature>
<dbReference type="OrthoDB" id="9793415at2"/>
<comment type="caution">
    <text evidence="6">The sequence shown here is derived from an EMBL/GenBank/DDBJ whole genome shotgun (WGS) entry which is preliminary data.</text>
</comment>
<dbReference type="InterPro" id="IPR011701">
    <property type="entry name" value="MFS"/>
</dbReference>
<feature type="transmembrane region" description="Helical" evidence="4">
    <location>
        <begin position="166"/>
        <end position="186"/>
    </location>
</feature>
<dbReference type="InParanoid" id="A0A423PGU5"/>
<evidence type="ECO:0000256" key="1">
    <source>
        <dbReference type="ARBA" id="ARBA00022692"/>
    </source>
</evidence>
<feature type="transmembrane region" description="Helical" evidence="4">
    <location>
        <begin position="311"/>
        <end position="332"/>
    </location>
</feature>
<dbReference type="PANTHER" id="PTHR23537:SF1">
    <property type="entry name" value="SUGAR TRANSPORTER"/>
    <property type="match status" value="1"/>
</dbReference>
<feature type="transmembrane region" description="Helical" evidence="4">
    <location>
        <begin position="75"/>
        <end position="94"/>
    </location>
</feature>
<keyword evidence="3 4" id="KW-0472">Membrane</keyword>
<protein>
    <submittedName>
        <fullName evidence="6">MFS transporter</fullName>
    </submittedName>
</protein>
<name>A0A423PGU5_9GAMM</name>
<evidence type="ECO:0000256" key="3">
    <source>
        <dbReference type="ARBA" id="ARBA00023136"/>
    </source>
</evidence>
<feature type="transmembrane region" description="Helical" evidence="4">
    <location>
        <begin position="260"/>
        <end position="278"/>
    </location>
</feature>
<dbReference type="FunCoup" id="A0A423PGU5">
    <property type="interactions" value="38"/>
</dbReference>
<feature type="transmembrane region" description="Helical" evidence="4">
    <location>
        <begin position="285"/>
        <end position="305"/>
    </location>
</feature>
<dbReference type="GO" id="GO:0022857">
    <property type="term" value="F:transmembrane transporter activity"/>
    <property type="evidence" value="ECO:0007669"/>
    <property type="project" value="InterPro"/>
</dbReference>
<dbReference type="GO" id="GO:0005886">
    <property type="term" value="C:plasma membrane"/>
    <property type="evidence" value="ECO:0007669"/>
    <property type="project" value="TreeGrafter"/>
</dbReference>
<keyword evidence="1 4" id="KW-0812">Transmembrane</keyword>
<sequence length="408" mass="41217">MTRRRAIGLLISGMLVTLTAVALARLSFGLILPAMQGAFGLSYGQAGRLGTATALGYLAFVMVAGGLASRRGGRLSILIGLGCLVVGFFGLAVARDYVLLLVLMTLLGVGTAFSYTPLISLIGTWFAERRGLAIGLLNSGVGSGLFLAGAVVPALTSADATDGWRLAWAVFGAVALLATICVVFFLPNPPTVAGDTDAALTKSAAAESRPGLRREVFANPYVAIVGVVYAVVGLTYIVQAIFMFSYALAAGVGPVLAGRLAAAMGLIGIVAGPVWGTVSDRLGRAVSLALAMTMAGIATALPVIWPTVAGFSGHYLLLGASVTGMFTSVLAAATETVSPRAAPLAVSFVTMFFAAGQLVGPVAAGALIGEADQFRLTFGLSTACILAAGALALGLLHGRVRPSAAPAA</sequence>
<dbReference type="SUPFAM" id="SSF103473">
    <property type="entry name" value="MFS general substrate transporter"/>
    <property type="match status" value="1"/>
</dbReference>
<dbReference type="RefSeq" id="WP_123659227.1">
    <property type="nucleotide sequence ID" value="NZ_AYKG01000057.1"/>
</dbReference>